<accession>A0A0C4DME8</accession>
<dbReference type="OMA" id="VFNIEEY"/>
<keyword evidence="4" id="KW-1185">Reference proteome</keyword>
<dbReference type="Pfam" id="PF00622">
    <property type="entry name" value="SPRY"/>
    <property type="match status" value="1"/>
</dbReference>
<evidence type="ECO:0000259" key="1">
    <source>
        <dbReference type="PROSITE" id="PS50188"/>
    </source>
</evidence>
<dbReference type="InterPro" id="IPR043136">
    <property type="entry name" value="B30.2/SPRY_sf"/>
</dbReference>
<gene>
    <name evidence="2" type="ORF">MAPG_00954</name>
</gene>
<reference evidence="2" key="3">
    <citation type="submission" date="2011-03" db="EMBL/GenBank/DDBJ databases">
        <title>Annotation of Magnaporthe poae ATCC 64411.</title>
        <authorList>
            <person name="Ma L.-J."/>
            <person name="Dead R."/>
            <person name="Young S.K."/>
            <person name="Zeng Q."/>
            <person name="Gargeya S."/>
            <person name="Fitzgerald M."/>
            <person name="Haas B."/>
            <person name="Abouelleil A."/>
            <person name="Alvarado L."/>
            <person name="Arachchi H.M."/>
            <person name="Berlin A."/>
            <person name="Brown A."/>
            <person name="Chapman S.B."/>
            <person name="Chen Z."/>
            <person name="Dunbar C."/>
            <person name="Freedman E."/>
            <person name="Gearin G."/>
            <person name="Gellesch M."/>
            <person name="Goldberg J."/>
            <person name="Griggs A."/>
            <person name="Gujja S."/>
            <person name="Heiman D."/>
            <person name="Howarth C."/>
            <person name="Larson L."/>
            <person name="Lui A."/>
            <person name="MacDonald P.J.P."/>
            <person name="Mehta T."/>
            <person name="Montmayeur A."/>
            <person name="Murphy C."/>
            <person name="Neiman D."/>
            <person name="Pearson M."/>
            <person name="Priest M."/>
            <person name="Roberts A."/>
            <person name="Saif S."/>
            <person name="Shea T."/>
            <person name="Shenoy N."/>
            <person name="Sisk P."/>
            <person name="Stolte C."/>
            <person name="Sykes S."/>
            <person name="Yandava C."/>
            <person name="Wortman J."/>
            <person name="Nusbaum C."/>
            <person name="Birren B."/>
        </authorList>
    </citation>
    <scope>NUCLEOTIDE SEQUENCE</scope>
    <source>
        <strain evidence="2">ATCC 64411</strain>
    </source>
</reference>
<name>A0A0C4DME8_MAGP6</name>
<dbReference type="InterPro" id="IPR001870">
    <property type="entry name" value="B30.2/SPRY"/>
</dbReference>
<reference evidence="4" key="1">
    <citation type="submission" date="2010-05" db="EMBL/GenBank/DDBJ databases">
        <title>The genome sequence of Magnaporthe poae strain ATCC 64411.</title>
        <authorList>
            <person name="Ma L.-J."/>
            <person name="Dead R."/>
            <person name="Young S."/>
            <person name="Zeng Q."/>
            <person name="Koehrsen M."/>
            <person name="Alvarado L."/>
            <person name="Berlin A."/>
            <person name="Chapman S.B."/>
            <person name="Chen Z."/>
            <person name="Freedman E."/>
            <person name="Gellesch M."/>
            <person name="Goldberg J."/>
            <person name="Griggs A."/>
            <person name="Gujja S."/>
            <person name="Heilman E.R."/>
            <person name="Heiman D."/>
            <person name="Hepburn T."/>
            <person name="Howarth C."/>
            <person name="Jen D."/>
            <person name="Larson L."/>
            <person name="Mehta T."/>
            <person name="Neiman D."/>
            <person name="Pearson M."/>
            <person name="Roberts A."/>
            <person name="Saif S."/>
            <person name="Shea T."/>
            <person name="Shenoy N."/>
            <person name="Sisk P."/>
            <person name="Stolte C."/>
            <person name="Sykes S."/>
            <person name="Walk T."/>
            <person name="White J."/>
            <person name="Yandava C."/>
            <person name="Haas B."/>
            <person name="Nusbaum C."/>
            <person name="Birren B."/>
        </authorList>
    </citation>
    <scope>NUCLEOTIDE SEQUENCE [LARGE SCALE GENOMIC DNA]</scope>
    <source>
        <strain evidence="4">ATCC 64411 / 73-15</strain>
    </source>
</reference>
<dbReference type="AlphaFoldDB" id="A0A0C4DME8"/>
<dbReference type="eggNOG" id="KOG1477">
    <property type="taxonomic scope" value="Eukaryota"/>
</dbReference>
<dbReference type="STRING" id="644358.A0A0C4DME8"/>
<protein>
    <recommendedName>
        <fullName evidence="1">B30.2/SPRY domain-containing protein</fullName>
    </recommendedName>
</protein>
<reference evidence="2" key="2">
    <citation type="submission" date="2010-05" db="EMBL/GenBank/DDBJ databases">
        <title>The Genome Sequence of Magnaporthe poae strain ATCC 64411.</title>
        <authorList>
            <consortium name="The Broad Institute Genome Sequencing Platform"/>
            <consortium name="Broad Institute Genome Sequencing Center for Infectious Disease"/>
            <person name="Ma L.-J."/>
            <person name="Dead R."/>
            <person name="Young S."/>
            <person name="Zeng Q."/>
            <person name="Koehrsen M."/>
            <person name="Alvarado L."/>
            <person name="Berlin A."/>
            <person name="Chapman S.B."/>
            <person name="Chen Z."/>
            <person name="Freedman E."/>
            <person name="Gellesch M."/>
            <person name="Goldberg J."/>
            <person name="Griggs A."/>
            <person name="Gujja S."/>
            <person name="Heilman E.R."/>
            <person name="Heiman D."/>
            <person name="Hepburn T."/>
            <person name="Howarth C."/>
            <person name="Jen D."/>
            <person name="Larson L."/>
            <person name="Mehta T."/>
            <person name="Neiman D."/>
            <person name="Pearson M."/>
            <person name="Roberts A."/>
            <person name="Saif S."/>
            <person name="Shea T."/>
            <person name="Shenoy N."/>
            <person name="Sisk P."/>
            <person name="Stolte C."/>
            <person name="Sykes S."/>
            <person name="Walk T."/>
            <person name="White J."/>
            <person name="Yandava C."/>
            <person name="Haas B."/>
            <person name="Nusbaum C."/>
            <person name="Birren B."/>
        </authorList>
    </citation>
    <scope>NUCLEOTIDE SEQUENCE</scope>
    <source>
        <strain evidence="2">ATCC 64411</strain>
    </source>
</reference>
<dbReference type="VEuPathDB" id="FungiDB:MAPG_00954"/>
<dbReference type="Gene3D" id="2.60.120.920">
    <property type="match status" value="1"/>
</dbReference>
<evidence type="ECO:0000313" key="4">
    <source>
        <dbReference type="Proteomes" id="UP000011715"/>
    </source>
</evidence>
<evidence type="ECO:0000313" key="3">
    <source>
        <dbReference type="EnsemblFungi" id="MAPG_00954T0"/>
    </source>
</evidence>
<dbReference type="EMBL" id="ADBL01000229">
    <property type="status" value="NOT_ANNOTATED_CDS"/>
    <property type="molecule type" value="Genomic_DNA"/>
</dbReference>
<dbReference type="InterPro" id="IPR013320">
    <property type="entry name" value="ConA-like_dom_sf"/>
</dbReference>
<dbReference type="EnsemblFungi" id="MAPG_00954T0">
    <property type="protein sequence ID" value="MAPG_00954T0"/>
    <property type="gene ID" value="MAPG_00954"/>
</dbReference>
<proteinExistence type="predicted"/>
<feature type="domain" description="B30.2/SPRY" evidence="1">
    <location>
        <begin position="1"/>
        <end position="190"/>
    </location>
</feature>
<reference evidence="3" key="5">
    <citation type="submission" date="2015-06" db="UniProtKB">
        <authorList>
            <consortium name="EnsemblFungi"/>
        </authorList>
    </citation>
    <scope>IDENTIFICATION</scope>
    <source>
        <strain evidence="3">ATCC 64411</strain>
    </source>
</reference>
<dbReference type="SUPFAM" id="SSF49899">
    <property type="entry name" value="Concanavalin A-like lectins/glucanases"/>
    <property type="match status" value="1"/>
</dbReference>
<dbReference type="Proteomes" id="UP000011715">
    <property type="component" value="Unassembled WGS sequence"/>
</dbReference>
<dbReference type="OrthoDB" id="2413516at2759"/>
<dbReference type="SMART" id="SM00449">
    <property type="entry name" value="SPRY"/>
    <property type="match status" value="1"/>
</dbReference>
<organism evidence="3 4">
    <name type="scientific">Magnaporthiopsis poae (strain ATCC 64411 / 73-15)</name>
    <name type="common">Kentucky bluegrass fungus</name>
    <name type="synonym">Magnaporthe poae</name>
    <dbReference type="NCBI Taxonomy" id="644358"/>
    <lineage>
        <taxon>Eukaryota</taxon>
        <taxon>Fungi</taxon>
        <taxon>Dikarya</taxon>
        <taxon>Ascomycota</taxon>
        <taxon>Pezizomycotina</taxon>
        <taxon>Sordariomycetes</taxon>
        <taxon>Sordariomycetidae</taxon>
        <taxon>Magnaporthales</taxon>
        <taxon>Magnaporthaceae</taxon>
        <taxon>Magnaporthiopsis</taxon>
    </lineage>
</organism>
<dbReference type="InterPro" id="IPR044736">
    <property type="entry name" value="Gid1/RanBPM/SPLA_SPRY"/>
</dbReference>
<dbReference type="CDD" id="cd12885">
    <property type="entry name" value="SPRY_RanBP_like"/>
    <property type="match status" value="1"/>
</dbReference>
<dbReference type="InterPro" id="IPR003877">
    <property type="entry name" value="SPRY_dom"/>
</dbReference>
<sequence>MPRRTPSQMVFVEDYLGCYSHPYYIYCQLTHFSLSSLIVGWGIEDKKAAPCTCSVRANHCIPMDKGIFYFEVEVLDCAVDYYSAVAVGLVQEVSALGVLCGWLRGNRGYHSDDGSILTDSEVVAQAPLYGPGQVVGVTFDPSGKTLRFTLDGAPVGDVVENVVGQLYPAVSFQGQLNAVSVRVNFGVKDGNGLPFKHKPVMP</sequence>
<dbReference type="EMBL" id="GL876966">
    <property type="protein sequence ID" value="KLU81873.1"/>
    <property type="molecule type" value="Genomic_DNA"/>
</dbReference>
<evidence type="ECO:0000313" key="2">
    <source>
        <dbReference type="EMBL" id="KLU81873.1"/>
    </source>
</evidence>
<dbReference type="PROSITE" id="PS50188">
    <property type="entry name" value="B302_SPRY"/>
    <property type="match status" value="1"/>
</dbReference>
<reference evidence="3" key="4">
    <citation type="journal article" date="2015" name="G3 (Bethesda)">
        <title>Genome sequences of three phytopathogenic species of the Magnaporthaceae family of fungi.</title>
        <authorList>
            <person name="Okagaki L.H."/>
            <person name="Nunes C.C."/>
            <person name="Sailsbery J."/>
            <person name="Clay B."/>
            <person name="Brown D."/>
            <person name="John T."/>
            <person name="Oh Y."/>
            <person name="Young N."/>
            <person name="Fitzgerald M."/>
            <person name="Haas B.J."/>
            <person name="Zeng Q."/>
            <person name="Young S."/>
            <person name="Adiconis X."/>
            <person name="Fan L."/>
            <person name="Levin J.Z."/>
            <person name="Mitchell T.K."/>
            <person name="Okubara P.A."/>
            <person name="Farman M.L."/>
            <person name="Kohn L.M."/>
            <person name="Birren B."/>
            <person name="Ma L.-J."/>
            <person name="Dean R.A."/>
        </authorList>
    </citation>
    <scope>NUCLEOTIDE SEQUENCE</scope>
    <source>
        <strain evidence="3">ATCC 64411 / 73-15</strain>
    </source>
</reference>